<organism evidence="1 2">
    <name type="scientific">Streptomyces similanensis</name>
    <dbReference type="NCBI Taxonomy" id="1274988"/>
    <lineage>
        <taxon>Bacteria</taxon>
        <taxon>Bacillati</taxon>
        <taxon>Actinomycetota</taxon>
        <taxon>Actinomycetes</taxon>
        <taxon>Kitasatosporales</taxon>
        <taxon>Streptomycetaceae</taxon>
        <taxon>Streptomyces</taxon>
    </lineage>
</organism>
<accession>A0ABP9KG40</accession>
<name>A0ABP9KG40_9ACTN</name>
<proteinExistence type="predicted"/>
<dbReference type="RefSeq" id="WP_345668667.1">
    <property type="nucleotide sequence ID" value="NZ_BAABKC010000044.1"/>
</dbReference>
<evidence type="ECO:0000313" key="2">
    <source>
        <dbReference type="Proteomes" id="UP001500124"/>
    </source>
</evidence>
<sequence length="73" mass="7798">MTAPADLDVARARAAAIKAAARIWRHGLDAMDRMSIPDAARACYEPGGLSLAELEQRITADRAARLIQPRAAA</sequence>
<evidence type="ECO:0008006" key="3">
    <source>
        <dbReference type="Google" id="ProtNLM"/>
    </source>
</evidence>
<dbReference type="Proteomes" id="UP001500124">
    <property type="component" value="Unassembled WGS sequence"/>
</dbReference>
<comment type="caution">
    <text evidence="1">The sequence shown here is derived from an EMBL/GenBank/DDBJ whole genome shotgun (WGS) entry which is preliminary data.</text>
</comment>
<evidence type="ECO:0000313" key="1">
    <source>
        <dbReference type="EMBL" id="GAA5056307.1"/>
    </source>
</evidence>
<reference evidence="2" key="1">
    <citation type="journal article" date="2019" name="Int. J. Syst. Evol. Microbiol.">
        <title>The Global Catalogue of Microorganisms (GCM) 10K type strain sequencing project: providing services to taxonomists for standard genome sequencing and annotation.</title>
        <authorList>
            <consortium name="The Broad Institute Genomics Platform"/>
            <consortium name="The Broad Institute Genome Sequencing Center for Infectious Disease"/>
            <person name="Wu L."/>
            <person name="Ma J."/>
        </authorList>
    </citation>
    <scope>NUCLEOTIDE SEQUENCE [LARGE SCALE GENOMIC DNA]</scope>
    <source>
        <strain evidence="2">JCM 18410</strain>
    </source>
</reference>
<dbReference type="EMBL" id="BAABKC010000044">
    <property type="protein sequence ID" value="GAA5056307.1"/>
    <property type="molecule type" value="Genomic_DNA"/>
</dbReference>
<keyword evidence="2" id="KW-1185">Reference proteome</keyword>
<gene>
    <name evidence="1" type="ORF">GCM10023336_28900</name>
</gene>
<protein>
    <recommendedName>
        <fullName evidence="3">Antitoxin VbhA domain-containing protein</fullName>
    </recommendedName>
</protein>